<accession>A0A5B7DQI9</accession>
<protein>
    <submittedName>
        <fullName evidence="1">Uncharacterized protein</fullName>
    </submittedName>
</protein>
<dbReference type="AlphaFoldDB" id="A0A5B7DQI9"/>
<comment type="caution">
    <text evidence="1">The sequence shown here is derived from an EMBL/GenBank/DDBJ whole genome shotgun (WGS) entry which is preliminary data.</text>
</comment>
<name>A0A5B7DQI9_PORTR</name>
<keyword evidence="2" id="KW-1185">Reference proteome</keyword>
<dbReference type="EMBL" id="VSRR010001269">
    <property type="protein sequence ID" value="MPC23942.1"/>
    <property type="molecule type" value="Genomic_DNA"/>
</dbReference>
<organism evidence="1 2">
    <name type="scientific">Portunus trituberculatus</name>
    <name type="common">Swimming crab</name>
    <name type="synonym">Neptunus trituberculatus</name>
    <dbReference type="NCBI Taxonomy" id="210409"/>
    <lineage>
        <taxon>Eukaryota</taxon>
        <taxon>Metazoa</taxon>
        <taxon>Ecdysozoa</taxon>
        <taxon>Arthropoda</taxon>
        <taxon>Crustacea</taxon>
        <taxon>Multicrustacea</taxon>
        <taxon>Malacostraca</taxon>
        <taxon>Eumalacostraca</taxon>
        <taxon>Eucarida</taxon>
        <taxon>Decapoda</taxon>
        <taxon>Pleocyemata</taxon>
        <taxon>Brachyura</taxon>
        <taxon>Eubrachyura</taxon>
        <taxon>Portunoidea</taxon>
        <taxon>Portunidae</taxon>
        <taxon>Portuninae</taxon>
        <taxon>Portunus</taxon>
    </lineage>
</organism>
<dbReference type="Proteomes" id="UP000324222">
    <property type="component" value="Unassembled WGS sequence"/>
</dbReference>
<proteinExistence type="predicted"/>
<gene>
    <name evidence="1" type="ORF">E2C01_017009</name>
</gene>
<evidence type="ECO:0000313" key="1">
    <source>
        <dbReference type="EMBL" id="MPC23942.1"/>
    </source>
</evidence>
<sequence>MNLHLGWHGKERMLERVPLIISARDHSEVATTAQKLLFQHATGDKTILANSVLLCKKIKMNRFCPGESETFVTYQNSLPEKPSFDA</sequence>
<evidence type="ECO:0000313" key="2">
    <source>
        <dbReference type="Proteomes" id="UP000324222"/>
    </source>
</evidence>
<reference evidence="1 2" key="1">
    <citation type="submission" date="2019-05" db="EMBL/GenBank/DDBJ databases">
        <title>Another draft genome of Portunus trituberculatus and its Hox gene families provides insights of decapod evolution.</title>
        <authorList>
            <person name="Jeong J.-H."/>
            <person name="Song I."/>
            <person name="Kim S."/>
            <person name="Choi T."/>
            <person name="Kim D."/>
            <person name="Ryu S."/>
            <person name="Kim W."/>
        </authorList>
    </citation>
    <scope>NUCLEOTIDE SEQUENCE [LARGE SCALE GENOMIC DNA]</scope>
    <source>
        <tissue evidence="1">Muscle</tissue>
    </source>
</reference>